<feature type="non-terminal residue" evidence="1">
    <location>
        <position position="40"/>
    </location>
</feature>
<dbReference type="AlphaFoldDB" id="L7EUE9"/>
<proteinExistence type="predicted"/>
<evidence type="ECO:0000313" key="2">
    <source>
        <dbReference type="Proteomes" id="UP000010931"/>
    </source>
</evidence>
<gene>
    <name evidence="1" type="ORF">STRTUCAR8_08672</name>
</gene>
<protein>
    <submittedName>
        <fullName evidence="1">Uncharacterized protein</fullName>
    </submittedName>
</protein>
<accession>L7EUE9</accession>
<keyword evidence="2" id="KW-1185">Reference proteome</keyword>
<sequence length="40" mass="4500">MRRRPAQAAAARAPTAHQVRRTLRAPCVFSVVPLLMRRMG</sequence>
<comment type="caution">
    <text evidence="1">The sequence shown here is derived from an EMBL/GenBank/DDBJ whole genome shotgun (WGS) entry which is preliminary data.</text>
</comment>
<dbReference type="EMBL" id="AEJB01000596">
    <property type="protein sequence ID" value="ELP62642.1"/>
    <property type="molecule type" value="Genomic_DNA"/>
</dbReference>
<name>L7EUE9_STRT8</name>
<evidence type="ECO:0000313" key="1">
    <source>
        <dbReference type="EMBL" id="ELP62642.1"/>
    </source>
</evidence>
<reference evidence="1 2" key="1">
    <citation type="journal article" date="2011" name="Plasmid">
        <title>Streptomyces turgidiscabies Car8 contains a modular pathogenicity island that shares virulence genes with other actinobacterial plant pathogens.</title>
        <authorList>
            <person name="Huguet-Tapia J.C."/>
            <person name="Badger J.H."/>
            <person name="Loria R."/>
            <person name="Pettis G.S."/>
        </authorList>
    </citation>
    <scope>NUCLEOTIDE SEQUENCE [LARGE SCALE GENOMIC DNA]</scope>
    <source>
        <strain evidence="1 2">Car8</strain>
    </source>
</reference>
<organism evidence="1 2">
    <name type="scientific">Streptomyces turgidiscabies (strain Car8)</name>
    <dbReference type="NCBI Taxonomy" id="698760"/>
    <lineage>
        <taxon>Bacteria</taxon>
        <taxon>Bacillati</taxon>
        <taxon>Actinomycetota</taxon>
        <taxon>Actinomycetes</taxon>
        <taxon>Kitasatosporales</taxon>
        <taxon>Streptomycetaceae</taxon>
        <taxon>Streptomyces</taxon>
    </lineage>
</organism>
<dbReference type="Proteomes" id="UP000010931">
    <property type="component" value="Unassembled WGS sequence"/>
</dbReference>